<comment type="caution">
    <text evidence="2">The sequence shown here is derived from an EMBL/GenBank/DDBJ whole genome shotgun (WGS) entry which is preliminary data.</text>
</comment>
<dbReference type="OrthoDB" id="186436at2"/>
<dbReference type="RefSeq" id="WP_113958452.1">
    <property type="nucleotide sequence ID" value="NZ_QNRR01000003.1"/>
</dbReference>
<dbReference type="Gene3D" id="3.40.50.150">
    <property type="entry name" value="Vaccinia Virus protein VP39"/>
    <property type="match status" value="1"/>
</dbReference>
<name>A0A366HP96_9BACT</name>
<dbReference type="PANTHER" id="PTHR34203:SF15">
    <property type="entry name" value="SLL1173 PROTEIN"/>
    <property type="match status" value="1"/>
</dbReference>
<dbReference type="InterPro" id="IPR029063">
    <property type="entry name" value="SAM-dependent_MTases_sf"/>
</dbReference>
<dbReference type="GO" id="GO:0032259">
    <property type="term" value="P:methylation"/>
    <property type="evidence" value="ECO:0007669"/>
    <property type="project" value="UniProtKB-KW"/>
</dbReference>
<evidence type="ECO:0000259" key="1">
    <source>
        <dbReference type="Pfam" id="PF05050"/>
    </source>
</evidence>
<dbReference type="InterPro" id="IPR006342">
    <property type="entry name" value="FkbM_mtfrase"/>
</dbReference>
<dbReference type="InterPro" id="IPR052514">
    <property type="entry name" value="SAM-dependent_MTase"/>
</dbReference>
<dbReference type="SUPFAM" id="SSF53335">
    <property type="entry name" value="S-adenosyl-L-methionine-dependent methyltransferases"/>
    <property type="match status" value="1"/>
</dbReference>
<dbReference type="Pfam" id="PF05050">
    <property type="entry name" value="Methyltransf_21"/>
    <property type="match status" value="1"/>
</dbReference>
<dbReference type="AlphaFoldDB" id="A0A366HP96"/>
<reference evidence="2 3" key="1">
    <citation type="submission" date="2018-06" db="EMBL/GenBank/DDBJ databases">
        <title>Genomic Encyclopedia of Type Strains, Phase IV (KMG-IV): sequencing the most valuable type-strain genomes for metagenomic binning, comparative biology and taxonomic classification.</title>
        <authorList>
            <person name="Goeker M."/>
        </authorList>
    </citation>
    <scope>NUCLEOTIDE SEQUENCE [LARGE SCALE GENOMIC DNA]</scope>
    <source>
        <strain evidence="2 3">DSM 25532</strain>
    </source>
</reference>
<dbReference type="GO" id="GO:0008168">
    <property type="term" value="F:methyltransferase activity"/>
    <property type="evidence" value="ECO:0007669"/>
    <property type="project" value="UniProtKB-KW"/>
</dbReference>
<dbReference type="NCBIfam" id="TIGR01444">
    <property type="entry name" value="fkbM_fam"/>
    <property type="match status" value="1"/>
</dbReference>
<sequence length="295" mass="31716">MTFAEFVYTVILAPRPLKQAANWLLLKIIPKRVKIGSAEICLDPADPVISGAVTFGVYERDELKFFQEHCLPGMVVVDIGANVGIYTALALQLTSPAGTVVSIEPNPHSRAFLEQTIACNVDGTDTSRKRSHICSCAASDREGSASLHLNLGNKGDNRLYASSLSSTEIPITVRPLDSILSDLGIHEVNLVKIDVQGCEPMVIAGGLETIRRSPDVLIVSEFWPEGIKSAGRDALEYLHQLSSLGLALFTLASRGLSPLPVEGFSKLIANLPSRQYTNIVAAKGEPLVRISNAVS</sequence>
<organism evidence="2 3">
    <name type="scientific">Roseimicrobium gellanilyticum</name>
    <dbReference type="NCBI Taxonomy" id="748857"/>
    <lineage>
        <taxon>Bacteria</taxon>
        <taxon>Pseudomonadati</taxon>
        <taxon>Verrucomicrobiota</taxon>
        <taxon>Verrucomicrobiia</taxon>
        <taxon>Verrucomicrobiales</taxon>
        <taxon>Verrucomicrobiaceae</taxon>
        <taxon>Roseimicrobium</taxon>
    </lineage>
</organism>
<dbReference type="EMBL" id="QNRR01000003">
    <property type="protein sequence ID" value="RBP45326.1"/>
    <property type="molecule type" value="Genomic_DNA"/>
</dbReference>
<feature type="domain" description="Methyltransferase FkbM" evidence="1">
    <location>
        <begin position="78"/>
        <end position="240"/>
    </location>
</feature>
<keyword evidence="2" id="KW-0808">Transferase</keyword>
<dbReference type="Proteomes" id="UP000253426">
    <property type="component" value="Unassembled WGS sequence"/>
</dbReference>
<protein>
    <submittedName>
        <fullName evidence="2">FkbM family methyltransferase</fullName>
    </submittedName>
</protein>
<keyword evidence="2" id="KW-0489">Methyltransferase</keyword>
<keyword evidence="3" id="KW-1185">Reference proteome</keyword>
<gene>
    <name evidence="2" type="ORF">DES53_103324</name>
</gene>
<proteinExistence type="predicted"/>
<dbReference type="PANTHER" id="PTHR34203">
    <property type="entry name" value="METHYLTRANSFERASE, FKBM FAMILY PROTEIN"/>
    <property type="match status" value="1"/>
</dbReference>
<evidence type="ECO:0000313" key="3">
    <source>
        <dbReference type="Proteomes" id="UP000253426"/>
    </source>
</evidence>
<evidence type="ECO:0000313" key="2">
    <source>
        <dbReference type="EMBL" id="RBP45326.1"/>
    </source>
</evidence>
<accession>A0A366HP96</accession>